<proteinExistence type="inferred from homology"/>
<dbReference type="AlphaFoldDB" id="A0A2S5KU48"/>
<dbReference type="Pfam" id="PF01312">
    <property type="entry name" value="Bac_export_2"/>
    <property type="match status" value="1"/>
</dbReference>
<dbReference type="Proteomes" id="UP000238196">
    <property type="component" value="Unassembled WGS sequence"/>
</dbReference>
<dbReference type="GO" id="GO:0005886">
    <property type="term" value="C:plasma membrane"/>
    <property type="evidence" value="ECO:0007669"/>
    <property type="project" value="TreeGrafter"/>
</dbReference>
<dbReference type="SUPFAM" id="SSF160544">
    <property type="entry name" value="EscU C-terminal domain-like"/>
    <property type="match status" value="1"/>
</dbReference>
<organism evidence="2 3">
    <name type="scientific">Proteobacteria bacterium 228</name>
    <dbReference type="NCBI Taxonomy" id="2083153"/>
    <lineage>
        <taxon>Bacteria</taxon>
        <taxon>Pseudomonadati</taxon>
        <taxon>Pseudomonadota</taxon>
    </lineage>
</organism>
<dbReference type="Gene3D" id="3.40.1690.10">
    <property type="entry name" value="secretion proteins EscU"/>
    <property type="match status" value="1"/>
</dbReference>
<dbReference type="OrthoDB" id="5244399at2"/>
<dbReference type="EMBL" id="PRLP01000015">
    <property type="protein sequence ID" value="PPC78387.1"/>
    <property type="molecule type" value="Genomic_DNA"/>
</dbReference>
<dbReference type="PANTHER" id="PTHR30531">
    <property type="entry name" value="FLAGELLAR BIOSYNTHETIC PROTEIN FLHB"/>
    <property type="match status" value="1"/>
</dbReference>
<sequence>MGVDMKKKLAAALEYDPSKGKAPQVTAVGSGFIAEQIIALAKEANVPLHEDAHLAAMLSQMDPGDEIPEQLYVAIAEILAFLFRLKEKRQHHNKKIDQLIRR</sequence>
<comment type="similarity">
    <text evidence="1">Belongs to the type III secretion exporter family.</text>
</comment>
<gene>
    <name evidence="2" type="ORF">C4K68_04845</name>
</gene>
<name>A0A2S5KU48_9PROT</name>
<comment type="caution">
    <text evidence="2">The sequence shown here is derived from an EMBL/GenBank/DDBJ whole genome shotgun (WGS) entry which is preliminary data.</text>
</comment>
<evidence type="ECO:0000313" key="3">
    <source>
        <dbReference type="Proteomes" id="UP000238196"/>
    </source>
</evidence>
<dbReference type="PANTHER" id="PTHR30531:SF12">
    <property type="entry name" value="FLAGELLAR BIOSYNTHETIC PROTEIN FLHB"/>
    <property type="match status" value="1"/>
</dbReference>
<accession>A0A2S5KU48</accession>
<dbReference type="InterPro" id="IPR006135">
    <property type="entry name" value="T3SS_substrate_exporter"/>
</dbReference>
<dbReference type="GO" id="GO:0009306">
    <property type="term" value="P:protein secretion"/>
    <property type="evidence" value="ECO:0007669"/>
    <property type="project" value="InterPro"/>
</dbReference>
<evidence type="ECO:0000256" key="1">
    <source>
        <dbReference type="ARBA" id="ARBA00010690"/>
    </source>
</evidence>
<reference evidence="2 3" key="1">
    <citation type="submission" date="2018-02" db="EMBL/GenBank/DDBJ databases">
        <title>novel marine gammaproteobacteria from coastal saline agro ecosystem.</title>
        <authorList>
            <person name="Krishnan R."/>
            <person name="Ramesh Kumar N."/>
        </authorList>
    </citation>
    <scope>NUCLEOTIDE SEQUENCE [LARGE SCALE GENOMIC DNA]</scope>
    <source>
        <strain evidence="2 3">228</strain>
    </source>
</reference>
<protein>
    <recommendedName>
        <fullName evidence="4">Flagellar biosynthesis protein FlhB</fullName>
    </recommendedName>
</protein>
<evidence type="ECO:0008006" key="4">
    <source>
        <dbReference type="Google" id="ProtNLM"/>
    </source>
</evidence>
<dbReference type="InterPro" id="IPR029025">
    <property type="entry name" value="T3SS_substrate_exporter_C"/>
</dbReference>
<evidence type="ECO:0000313" key="2">
    <source>
        <dbReference type="EMBL" id="PPC78387.1"/>
    </source>
</evidence>